<keyword evidence="3" id="KW-1185">Reference proteome</keyword>
<dbReference type="RefSeq" id="XP_066066369.1">
    <property type="nucleotide sequence ID" value="XM_066210272.1"/>
</dbReference>
<name>A0AAJ8JNW2_9TREE</name>
<sequence length="223" mass="24207">MPDLPRHPRLIRTDPGLGSHGESVYGDTVNGQLSNTGSQASTAFVPAQTASDNPPSHLWKIEEVPNSPHNANAVTDNPSTIPASQSSSGLESLTLDDSVGLSSPSDLSRQSRWPERPTHVSFSTHRESSTAVSHEARFSFISRNGTKYKMTYTSPAVPSLHPTNEDRHQRTVAIDPLEALDQSMRGATTTDSNNKEVSRFDMTEITDAKDLAGMALRRANIMV</sequence>
<feature type="compositionally biased region" description="Polar residues" evidence="1">
    <location>
        <begin position="29"/>
        <end position="54"/>
    </location>
</feature>
<evidence type="ECO:0000313" key="3">
    <source>
        <dbReference type="Proteomes" id="UP000094043"/>
    </source>
</evidence>
<protein>
    <submittedName>
        <fullName evidence="2">Uncharacterized protein</fullName>
    </submittedName>
</protein>
<dbReference type="EMBL" id="CP143784">
    <property type="protein sequence ID" value="WVN85669.1"/>
    <property type="molecule type" value="Genomic_DNA"/>
</dbReference>
<gene>
    <name evidence="2" type="ORF">L203_100818</name>
</gene>
<reference evidence="2" key="1">
    <citation type="submission" date="2016-06" db="EMBL/GenBank/DDBJ databases">
        <authorList>
            <person name="Cuomo C."/>
            <person name="Litvintseva A."/>
            <person name="Heitman J."/>
            <person name="Chen Y."/>
            <person name="Sun S."/>
            <person name="Springer D."/>
            <person name="Dromer F."/>
            <person name="Young S."/>
            <person name="Zeng Q."/>
            <person name="Chapman S."/>
            <person name="Gujja S."/>
            <person name="Saif S."/>
            <person name="Birren B."/>
        </authorList>
    </citation>
    <scope>NUCLEOTIDE SEQUENCE</scope>
    <source>
        <strain evidence="2">CBS 7841</strain>
    </source>
</reference>
<organism evidence="2 3">
    <name type="scientific">Cryptococcus depauperatus CBS 7841</name>
    <dbReference type="NCBI Taxonomy" id="1295531"/>
    <lineage>
        <taxon>Eukaryota</taxon>
        <taxon>Fungi</taxon>
        <taxon>Dikarya</taxon>
        <taxon>Basidiomycota</taxon>
        <taxon>Agaricomycotina</taxon>
        <taxon>Tremellomycetes</taxon>
        <taxon>Tremellales</taxon>
        <taxon>Cryptococcaceae</taxon>
        <taxon>Cryptococcus</taxon>
    </lineage>
</organism>
<feature type="compositionally biased region" description="Basic and acidic residues" evidence="1">
    <location>
        <begin position="112"/>
        <end position="128"/>
    </location>
</feature>
<feature type="compositionally biased region" description="Polar residues" evidence="1">
    <location>
        <begin position="67"/>
        <end position="91"/>
    </location>
</feature>
<reference evidence="2" key="3">
    <citation type="submission" date="2024-01" db="EMBL/GenBank/DDBJ databases">
        <authorList>
            <person name="Coelho M.A."/>
            <person name="David-Palma M."/>
            <person name="Shea T."/>
            <person name="Sun S."/>
            <person name="Cuomo C.A."/>
            <person name="Heitman J."/>
        </authorList>
    </citation>
    <scope>NUCLEOTIDE SEQUENCE</scope>
    <source>
        <strain evidence="2">CBS 7841</strain>
    </source>
</reference>
<proteinExistence type="predicted"/>
<evidence type="ECO:0000256" key="1">
    <source>
        <dbReference type="SAM" id="MobiDB-lite"/>
    </source>
</evidence>
<accession>A0AAJ8JNW2</accession>
<feature type="compositionally biased region" description="Polar residues" evidence="1">
    <location>
        <begin position="100"/>
        <end position="111"/>
    </location>
</feature>
<dbReference type="KEGG" id="cdep:91085032"/>
<feature type="region of interest" description="Disordered" evidence="1">
    <location>
        <begin position="1"/>
        <end position="128"/>
    </location>
</feature>
<reference evidence="2" key="2">
    <citation type="journal article" date="2022" name="Elife">
        <title>Obligate sexual reproduction of a homothallic fungus closely related to the Cryptococcus pathogenic species complex.</title>
        <authorList>
            <person name="Passer A.R."/>
            <person name="Clancey S.A."/>
            <person name="Shea T."/>
            <person name="David-Palma M."/>
            <person name="Averette A.F."/>
            <person name="Boekhout T."/>
            <person name="Porcel B.M."/>
            <person name="Nowrousian M."/>
            <person name="Cuomo C.A."/>
            <person name="Sun S."/>
            <person name="Heitman J."/>
            <person name="Coelho M.A."/>
        </authorList>
    </citation>
    <scope>NUCLEOTIDE SEQUENCE</scope>
    <source>
        <strain evidence="2">CBS 7841</strain>
    </source>
</reference>
<evidence type="ECO:0000313" key="2">
    <source>
        <dbReference type="EMBL" id="WVN85669.1"/>
    </source>
</evidence>
<dbReference type="AlphaFoldDB" id="A0AAJ8JNW2"/>
<dbReference type="GeneID" id="91085032"/>
<dbReference type="Proteomes" id="UP000094043">
    <property type="component" value="Chromosome 1"/>
</dbReference>